<reference evidence="3 4" key="1">
    <citation type="submission" date="2019-11" db="EMBL/GenBank/DDBJ databases">
        <authorList>
            <person name="Holert J."/>
        </authorList>
    </citation>
    <scope>NUCLEOTIDE SEQUENCE [LARGE SCALE GENOMIC DNA]</scope>
    <source>
        <strain evidence="3">BC8_1</strain>
    </source>
</reference>
<keyword evidence="4" id="KW-1185">Reference proteome</keyword>
<dbReference type="Proteomes" id="UP000430146">
    <property type="component" value="Unassembled WGS sequence"/>
</dbReference>
<evidence type="ECO:0000313" key="4">
    <source>
        <dbReference type="Proteomes" id="UP000430146"/>
    </source>
</evidence>
<dbReference type="AlphaFoldDB" id="A0A5S9QNW4"/>
<dbReference type="RefSeq" id="WP_159230893.1">
    <property type="nucleotide sequence ID" value="NZ_CACSIP010000018.1"/>
</dbReference>
<organism evidence="3 4">
    <name type="scientific">Mycolicibacterium vanbaalenii</name>
    <name type="common">Mycobacterium vanbaalenii</name>
    <dbReference type="NCBI Taxonomy" id="110539"/>
    <lineage>
        <taxon>Bacteria</taxon>
        <taxon>Bacillati</taxon>
        <taxon>Actinomycetota</taxon>
        <taxon>Actinomycetes</taxon>
        <taxon>Mycobacteriales</taxon>
        <taxon>Mycobacteriaceae</taxon>
        <taxon>Mycolicibacterium</taxon>
    </lineage>
</organism>
<dbReference type="Pfam" id="PF23717">
    <property type="entry name" value="DUF7159"/>
    <property type="match status" value="1"/>
</dbReference>
<proteinExistence type="predicted"/>
<dbReference type="InterPro" id="IPR055583">
    <property type="entry name" value="DUF7159"/>
</dbReference>
<feature type="compositionally biased region" description="Pro residues" evidence="1">
    <location>
        <begin position="270"/>
        <end position="283"/>
    </location>
</feature>
<dbReference type="EMBL" id="CACSIP010000018">
    <property type="protein sequence ID" value="CAA0120835.1"/>
    <property type="molecule type" value="Genomic_DNA"/>
</dbReference>
<accession>A0A5S9QNW4</accession>
<feature type="domain" description="DUF7159" evidence="2">
    <location>
        <begin position="3"/>
        <end position="98"/>
    </location>
</feature>
<evidence type="ECO:0000313" key="3">
    <source>
        <dbReference type="EMBL" id="CAA0120835.1"/>
    </source>
</evidence>
<protein>
    <recommendedName>
        <fullName evidence="2">DUF7159 domain-containing protein</fullName>
    </recommendedName>
</protein>
<feature type="region of interest" description="Disordered" evidence="1">
    <location>
        <begin position="237"/>
        <end position="285"/>
    </location>
</feature>
<feature type="compositionally biased region" description="Low complexity" evidence="1">
    <location>
        <begin position="237"/>
        <end position="259"/>
    </location>
</feature>
<evidence type="ECO:0000256" key="1">
    <source>
        <dbReference type="SAM" id="MobiDB-lite"/>
    </source>
</evidence>
<name>A0A5S9QNW4_MYCVN</name>
<feature type="region of interest" description="Disordered" evidence="1">
    <location>
        <begin position="173"/>
        <end position="199"/>
    </location>
</feature>
<dbReference type="OrthoDB" id="4750676at2"/>
<evidence type="ECO:0000259" key="2">
    <source>
        <dbReference type="Pfam" id="PF23717"/>
    </source>
</evidence>
<gene>
    <name evidence="3" type="ORF">AELLOGFF_04283</name>
</gene>
<sequence>MRAVLGLSVTVDELAWVLADAADGTVLDHDALRCGADAEVACAAARGAQTIAQACGYELDRVGLTWSEDVHREGLRLRTGLGCLGVCDAEAVPMATATTLGRRSGDLAPRLMPAYGAALALVTSHEASSTSAAQPVPKHGHAPRRRTISAMLGMAAAAVVGALCLSAGAAPPDVPAGTAADPPAPSDSGWESVPAPPGPAAEVVRKVVSATPSYSEQPAAVPVQTYAPVQTHVPVPAAAVPTPEPTVAAAQPAPAEQPHLTGTQLAVGPAPGPTAPVSPPPPDAEMTELVNVFTAWP</sequence>